<dbReference type="GeneID" id="40311373"/>
<feature type="region of interest" description="Disordered" evidence="1">
    <location>
        <begin position="496"/>
        <end position="586"/>
    </location>
</feature>
<accession>A0A2A9MB42</accession>
<feature type="region of interest" description="Disordered" evidence="1">
    <location>
        <begin position="40"/>
        <end position="227"/>
    </location>
</feature>
<feature type="region of interest" description="Disordered" evidence="1">
    <location>
        <begin position="833"/>
        <end position="879"/>
    </location>
</feature>
<feature type="compositionally biased region" description="Low complexity" evidence="1">
    <location>
        <begin position="44"/>
        <end position="66"/>
    </location>
</feature>
<name>A0A2A9MB42_BESBE</name>
<evidence type="ECO:0000313" key="2">
    <source>
        <dbReference type="EMBL" id="PFH34414.1"/>
    </source>
</evidence>
<feature type="region of interest" description="Disordered" evidence="1">
    <location>
        <begin position="617"/>
        <end position="666"/>
    </location>
</feature>
<dbReference type="Proteomes" id="UP000224006">
    <property type="component" value="Chromosome VI"/>
</dbReference>
<feature type="region of interest" description="Disordered" evidence="1">
    <location>
        <begin position="279"/>
        <end position="302"/>
    </location>
</feature>
<comment type="caution">
    <text evidence="2">The sequence shown here is derived from an EMBL/GenBank/DDBJ whole genome shotgun (WGS) entry which is preliminary data.</text>
</comment>
<feature type="compositionally biased region" description="Polar residues" evidence="1">
    <location>
        <begin position="622"/>
        <end position="632"/>
    </location>
</feature>
<sequence>MYAASPAGLDGAGGGGRKGAVTPAFALNSAAAFAPLYPASQGTSEAAQGSAPAGPAAADQQQQAEALRVKRERQRVASRKYRQRKREQLQVAASQQSSLHVASPPSLSAPPPASMSSSFLPPPPAQRPRTFTLEPKVCQSLRPQGRSFRRSRAPQPNGTESAGARRTSPLLQSDQDPSTPSGGKTSGRLAGEAGTGRIRPARKAKNSQNPAASFETTPQNYLPNPSGSCPAAPLPAVAPGAAPATAPPSSLPLSFSSFSACVASTSSCAFAPPNSCSPAPHPDAGARAQLGTHASGGGSGTASSIVVQAPSAFANGVRIAGLPTGGGSPANAAVLLNASGSMTAAGHVGAAPLPVNRRESSGRAGSPSLLLAGGATGILLSSGSHTPSTVLFSNPQNEGVNGGVPEYRREMHASATAFTPAASHGTPPSSTGLSQMPHVLGANDGVGLAADFHAQRGGKGLDHGLAAFDLRSAGKGIAGAEPHGVADVCAPAPARSAENQESVPSCPSAGPGERGALGLAGRAAPGDEEAPAHGVDLGRGSDRMGGERDARMEGWRKGSQLGMPSSPPSPGPSHLAHSHQHFQFQQAQLRHPIHATEHPHLRSPSQEDSAVGLGLVAGTGASRPTRNYGGQASRSERPSSSSGSFPQPPPLPESSSGRGNCGEEADEARQAVFPLGGPKEGRTPGTLGGEAEMLAQERLPTLGGMGGGGALEGGGGGAADSVCRDVMAPSPSDAYAVAESSRGNPCVLRQHSHGYASALPPRVSLVADRGVGVQGSRLVSACASAGGGSASPVPSGGGPGAGSGYETVPHHPALPPHSLGAVAAEPGTAAVGSSALLGAPQPCPQSRQSPGAAHSSEESPRPQQPYASGADGPVEAFPQAGPSPCYASVAAAGSGSSPLTGADAVGSVRRIANSSHFVAGGAAVGASGGTGGRRLNERGAVWGSRQLVLKLREIHRSAAHLTTQTMKEMAAMCEEIVRRNERDKWVGGAIRGGGGEMLARRLRRGLLREARALTREKGKFRRERSGKGLPGE</sequence>
<feature type="compositionally biased region" description="Low complexity" evidence="1">
    <location>
        <begin position="89"/>
        <end position="106"/>
    </location>
</feature>
<feature type="compositionally biased region" description="Polar residues" evidence="1">
    <location>
        <begin position="206"/>
        <end position="227"/>
    </location>
</feature>
<reference evidence="2 3" key="1">
    <citation type="submission" date="2017-09" db="EMBL/GenBank/DDBJ databases">
        <title>Genome sequencing of Besnoitia besnoiti strain Bb-Ger1.</title>
        <authorList>
            <person name="Schares G."/>
            <person name="Venepally P."/>
            <person name="Lorenzi H.A."/>
        </authorList>
    </citation>
    <scope>NUCLEOTIDE SEQUENCE [LARGE SCALE GENOMIC DNA]</scope>
    <source>
        <strain evidence="2 3">Bb-Ger1</strain>
    </source>
</reference>
<feature type="compositionally biased region" description="Low complexity" evidence="1">
    <location>
        <begin position="509"/>
        <end position="524"/>
    </location>
</feature>
<dbReference type="CDD" id="cd14686">
    <property type="entry name" value="bZIP"/>
    <property type="match status" value="1"/>
</dbReference>
<evidence type="ECO:0008006" key="4">
    <source>
        <dbReference type="Google" id="ProtNLM"/>
    </source>
</evidence>
<dbReference type="AlphaFoldDB" id="A0A2A9MB42"/>
<protein>
    <recommendedName>
        <fullName evidence="4">BZIP domain-containing protein</fullName>
    </recommendedName>
</protein>
<dbReference type="OrthoDB" id="334023at2759"/>
<proteinExistence type="predicted"/>
<keyword evidence="3" id="KW-1185">Reference proteome</keyword>
<dbReference type="EMBL" id="NWUJ01000006">
    <property type="protein sequence ID" value="PFH34414.1"/>
    <property type="molecule type" value="Genomic_DNA"/>
</dbReference>
<evidence type="ECO:0000313" key="3">
    <source>
        <dbReference type="Proteomes" id="UP000224006"/>
    </source>
</evidence>
<dbReference type="VEuPathDB" id="ToxoDB:BESB_064450"/>
<feature type="region of interest" description="Disordered" evidence="1">
    <location>
        <begin position="783"/>
        <end position="820"/>
    </location>
</feature>
<feature type="compositionally biased region" description="Gly residues" evidence="1">
    <location>
        <begin position="785"/>
        <end position="803"/>
    </location>
</feature>
<evidence type="ECO:0000256" key="1">
    <source>
        <dbReference type="SAM" id="MobiDB-lite"/>
    </source>
</evidence>
<feature type="compositionally biased region" description="Polar residues" evidence="1">
    <location>
        <begin position="169"/>
        <end position="183"/>
    </location>
</feature>
<gene>
    <name evidence="2" type="ORF">BESB_064450</name>
</gene>
<dbReference type="KEGG" id="bbes:BESB_064450"/>
<feature type="compositionally biased region" description="Basic and acidic residues" evidence="1">
    <location>
        <begin position="539"/>
        <end position="556"/>
    </location>
</feature>
<feature type="compositionally biased region" description="Basic residues" evidence="1">
    <location>
        <begin position="70"/>
        <end position="85"/>
    </location>
</feature>
<feature type="region of interest" description="Disordered" evidence="1">
    <location>
        <begin position="1"/>
        <end position="21"/>
    </location>
</feature>
<organism evidence="2 3">
    <name type="scientific">Besnoitia besnoiti</name>
    <name type="common">Apicomplexan protozoan</name>
    <dbReference type="NCBI Taxonomy" id="94643"/>
    <lineage>
        <taxon>Eukaryota</taxon>
        <taxon>Sar</taxon>
        <taxon>Alveolata</taxon>
        <taxon>Apicomplexa</taxon>
        <taxon>Conoidasida</taxon>
        <taxon>Coccidia</taxon>
        <taxon>Eucoccidiorida</taxon>
        <taxon>Eimeriorina</taxon>
        <taxon>Sarcocystidae</taxon>
        <taxon>Besnoitia</taxon>
    </lineage>
</organism>
<dbReference type="RefSeq" id="XP_029218423.1">
    <property type="nucleotide sequence ID" value="XM_029364840.1"/>
</dbReference>